<dbReference type="InterPro" id="IPR036869">
    <property type="entry name" value="J_dom_sf"/>
</dbReference>
<dbReference type="InterPro" id="IPR001623">
    <property type="entry name" value="DnaJ_domain"/>
</dbReference>
<reference evidence="3 4" key="1">
    <citation type="submission" date="2014-11" db="EMBL/GenBank/DDBJ databases">
        <authorList>
            <person name="Zhu J."/>
            <person name="Qi W."/>
            <person name="Song R."/>
        </authorList>
    </citation>
    <scope>NUCLEOTIDE SEQUENCE [LARGE SCALE GENOMIC DNA]</scope>
</reference>
<dbReference type="Proteomes" id="UP000041254">
    <property type="component" value="Unassembled WGS sequence"/>
</dbReference>
<dbReference type="PROSITE" id="PS50076">
    <property type="entry name" value="DNAJ_2"/>
    <property type="match status" value="1"/>
</dbReference>
<feature type="region of interest" description="Disordered" evidence="1">
    <location>
        <begin position="236"/>
        <end position="308"/>
    </location>
</feature>
<sequence length="332" mass="37178">MPRLLPDGTFEYTAEDYAGLAETLGVNLFAPLSDIKKNSRRLSLLNEAADALAEVAERRERQSIQVGAHRRDTYKPYQPSIRLAEQAIAFCQQEHSTVTMPRLLPDGTFEYTAEDYAGFAETLGVNPFAPLADIKKKYRQLSLKGHPDKGGSHETMQQLNEAADGLTKVAEHREREFIKGAKKIWGFSLWQGRLLKKKEQEQREQYNQYEEMMEARREARREAQREIDRKLEELKKKKEESDKKKEGCDKGTKESQDESVCAANTTDSASPKSSQTHPTATASRTHDQDSTDSFTTHSTHPACADEDSIELPAGVEIAVGLVAEQGPAAHGQ</sequence>
<dbReference type="CDD" id="cd06257">
    <property type="entry name" value="DnaJ"/>
    <property type="match status" value="1"/>
</dbReference>
<dbReference type="AlphaFoldDB" id="A0A0G4GVR5"/>
<evidence type="ECO:0000256" key="1">
    <source>
        <dbReference type="SAM" id="MobiDB-lite"/>
    </source>
</evidence>
<dbReference type="OrthoDB" id="442087at2759"/>
<organism evidence="3 4">
    <name type="scientific">Vitrella brassicaformis (strain CCMP3155)</name>
    <dbReference type="NCBI Taxonomy" id="1169540"/>
    <lineage>
        <taxon>Eukaryota</taxon>
        <taxon>Sar</taxon>
        <taxon>Alveolata</taxon>
        <taxon>Colpodellida</taxon>
        <taxon>Vitrellaceae</taxon>
        <taxon>Vitrella</taxon>
    </lineage>
</organism>
<protein>
    <recommendedName>
        <fullName evidence="2">J domain-containing protein</fullName>
    </recommendedName>
</protein>
<feature type="domain" description="J" evidence="2">
    <location>
        <begin position="118"/>
        <end position="210"/>
    </location>
</feature>
<dbReference type="VEuPathDB" id="CryptoDB:Vbra_18820"/>
<dbReference type="SMART" id="SM00271">
    <property type="entry name" value="DnaJ"/>
    <property type="match status" value="1"/>
</dbReference>
<feature type="compositionally biased region" description="Basic and acidic residues" evidence="1">
    <location>
        <begin position="236"/>
        <end position="256"/>
    </location>
</feature>
<evidence type="ECO:0000313" key="3">
    <source>
        <dbReference type="EMBL" id="CEM35043.1"/>
    </source>
</evidence>
<dbReference type="Gene3D" id="1.10.287.110">
    <property type="entry name" value="DnaJ domain"/>
    <property type="match status" value="1"/>
</dbReference>
<dbReference type="InParanoid" id="A0A0G4GVR5"/>
<proteinExistence type="predicted"/>
<feature type="compositionally biased region" description="Polar residues" evidence="1">
    <location>
        <begin position="262"/>
        <end position="283"/>
    </location>
</feature>
<dbReference type="Pfam" id="PF00226">
    <property type="entry name" value="DnaJ"/>
    <property type="match status" value="1"/>
</dbReference>
<gene>
    <name evidence="3" type="ORF">Vbra_18820</name>
</gene>
<keyword evidence="4" id="KW-1185">Reference proteome</keyword>
<dbReference type="EMBL" id="CDMY01000840">
    <property type="protein sequence ID" value="CEM35043.1"/>
    <property type="molecule type" value="Genomic_DNA"/>
</dbReference>
<dbReference type="SUPFAM" id="SSF46565">
    <property type="entry name" value="Chaperone J-domain"/>
    <property type="match status" value="1"/>
</dbReference>
<feature type="compositionally biased region" description="Low complexity" evidence="1">
    <location>
        <begin position="291"/>
        <end position="300"/>
    </location>
</feature>
<accession>A0A0G4GVR5</accession>
<evidence type="ECO:0000259" key="2">
    <source>
        <dbReference type="PROSITE" id="PS50076"/>
    </source>
</evidence>
<evidence type="ECO:0000313" key="4">
    <source>
        <dbReference type="Proteomes" id="UP000041254"/>
    </source>
</evidence>
<name>A0A0G4GVR5_VITBC</name>